<dbReference type="KEGG" id="hbq:QI031_30185"/>
<protein>
    <submittedName>
        <fullName evidence="3">Uncharacterized protein</fullName>
    </submittedName>
</protein>
<reference evidence="3 4" key="1">
    <citation type="journal article" date="2023" name="Limnol Oceanogr Lett">
        <title>Environmental adaptations by the intertidal Antarctic cyanobacterium Halotia branconii CENA392 as revealed using long-read genome sequencing.</title>
        <authorList>
            <person name="Dextro R.B."/>
            <person name="Delbaje E."/>
            <person name="Freitas P.N.N."/>
            <person name="Geraldes V."/>
            <person name="Pinto E."/>
            <person name="Long P.F."/>
            <person name="Fiore M.F."/>
        </authorList>
    </citation>
    <scope>NUCLEOTIDE SEQUENCE [LARGE SCALE GENOMIC DNA]</scope>
    <source>
        <strain evidence="3 4">CENA392</strain>
    </source>
</reference>
<organism evidence="3 4">
    <name type="scientific">Halotia branconii CENA392</name>
    <dbReference type="NCBI Taxonomy" id="1539056"/>
    <lineage>
        <taxon>Bacteria</taxon>
        <taxon>Bacillati</taxon>
        <taxon>Cyanobacteriota</taxon>
        <taxon>Cyanophyceae</taxon>
        <taxon>Nostocales</taxon>
        <taxon>Nodulariaceae</taxon>
        <taxon>Halotia</taxon>
    </lineage>
</organism>
<keyword evidence="4" id="KW-1185">Reference proteome</keyword>
<dbReference type="EMBL" id="CP124543">
    <property type="protein sequence ID" value="WGV25669.1"/>
    <property type="molecule type" value="Genomic_DNA"/>
</dbReference>
<dbReference type="AlphaFoldDB" id="A0AAJ6NSS0"/>
<gene>
    <name evidence="1" type="ORF">QI031_16740</name>
    <name evidence="2" type="ORF">QI031_28780</name>
    <name evidence="3" type="ORF">QI031_30185</name>
</gene>
<evidence type="ECO:0000313" key="3">
    <source>
        <dbReference type="EMBL" id="WGV25927.1"/>
    </source>
</evidence>
<evidence type="ECO:0000313" key="1">
    <source>
        <dbReference type="EMBL" id="WGV23472.1"/>
    </source>
</evidence>
<name>A0AAJ6NSS0_9CYAN</name>
<dbReference type="EMBL" id="CP124543">
    <property type="protein sequence ID" value="WGV23472.1"/>
    <property type="molecule type" value="Genomic_DNA"/>
</dbReference>
<dbReference type="KEGG" id="hbq:QI031_16740"/>
<sequence length="70" mass="8357">MNNFLETPAIWYPGQSQLEYEEELNLMLQRANMTAAFLRGNIHPDTFLDFLDEQEYDVFELAEDWELVKI</sequence>
<accession>A0AAJ6NSS0</accession>
<dbReference type="RefSeq" id="WP_281480798.1">
    <property type="nucleotide sequence ID" value="NZ_CP124543.1"/>
</dbReference>
<evidence type="ECO:0000313" key="4">
    <source>
        <dbReference type="Proteomes" id="UP001223520"/>
    </source>
</evidence>
<dbReference type="KEGG" id="hbq:QI031_28780"/>
<dbReference type="EMBL" id="CP124543">
    <property type="protein sequence ID" value="WGV25927.1"/>
    <property type="molecule type" value="Genomic_DNA"/>
</dbReference>
<evidence type="ECO:0000313" key="2">
    <source>
        <dbReference type="EMBL" id="WGV25669.1"/>
    </source>
</evidence>
<proteinExistence type="predicted"/>
<dbReference type="Proteomes" id="UP001223520">
    <property type="component" value="Chromosome"/>
</dbReference>